<gene>
    <name evidence="2" type="ORF">BDV25DRAFT_162230</name>
</gene>
<proteinExistence type="predicted"/>
<dbReference type="InterPro" id="IPR053157">
    <property type="entry name" value="Sterol_Uptake_Regulator"/>
</dbReference>
<organism evidence="2 3">
    <name type="scientific">Aspergillus avenaceus</name>
    <dbReference type="NCBI Taxonomy" id="36643"/>
    <lineage>
        <taxon>Eukaryota</taxon>
        <taxon>Fungi</taxon>
        <taxon>Dikarya</taxon>
        <taxon>Ascomycota</taxon>
        <taxon>Pezizomycotina</taxon>
        <taxon>Eurotiomycetes</taxon>
        <taxon>Eurotiomycetidae</taxon>
        <taxon>Eurotiales</taxon>
        <taxon>Aspergillaceae</taxon>
        <taxon>Aspergillus</taxon>
        <taxon>Aspergillus subgen. Circumdati</taxon>
    </lineage>
</organism>
<dbReference type="OrthoDB" id="4937900at2759"/>
<evidence type="ECO:0000313" key="2">
    <source>
        <dbReference type="EMBL" id="KAE8146555.1"/>
    </source>
</evidence>
<dbReference type="Proteomes" id="UP000325780">
    <property type="component" value="Unassembled WGS sequence"/>
</dbReference>
<evidence type="ECO:0000313" key="3">
    <source>
        <dbReference type="Proteomes" id="UP000325780"/>
    </source>
</evidence>
<accession>A0A5N6TJR2</accession>
<dbReference type="AlphaFoldDB" id="A0A5N6TJR2"/>
<feature type="compositionally biased region" description="Low complexity" evidence="1">
    <location>
        <begin position="17"/>
        <end position="31"/>
    </location>
</feature>
<reference evidence="2 3" key="1">
    <citation type="submission" date="2019-04" db="EMBL/GenBank/DDBJ databases">
        <title>Friends and foes A comparative genomics study of 23 Aspergillus species from section Flavi.</title>
        <authorList>
            <consortium name="DOE Joint Genome Institute"/>
            <person name="Kjaerbolling I."/>
            <person name="Vesth T."/>
            <person name="Frisvad J.C."/>
            <person name="Nybo J.L."/>
            <person name="Theobald S."/>
            <person name="Kildgaard S."/>
            <person name="Isbrandt T."/>
            <person name="Kuo A."/>
            <person name="Sato A."/>
            <person name="Lyhne E.K."/>
            <person name="Kogle M.E."/>
            <person name="Wiebenga A."/>
            <person name="Kun R.S."/>
            <person name="Lubbers R.J."/>
            <person name="Makela M.R."/>
            <person name="Barry K."/>
            <person name="Chovatia M."/>
            <person name="Clum A."/>
            <person name="Daum C."/>
            <person name="Haridas S."/>
            <person name="He G."/>
            <person name="LaButti K."/>
            <person name="Lipzen A."/>
            <person name="Mondo S."/>
            <person name="Riley R."/>
            <person name="Salamov A."/>
            <person name="Simmons B.A."/>
            <person name="Magnuson J.K."/>
            <person name="Henrissat B."/>
            <person name="Mortensen U.H."/>
            <person name="Larsen T.O."/>
            <person name="Devries R.P."/>
            <person name="Grigoriev I.V."/>
            <person name="Machida M."/>
            <person name="Baker S.E."/>
            <person name="Andersen M.R."/>
        </authorList>
    </citation>
    <scope>NUCLEOTIDE SEQUENCE [LARGE SCALE GENOMIC DNA]</scope>
    <source>
        <strain evidence="2 3">IBT 18842</strain>
    </source>
</reference>
<feature type="region of interest" description="Disordered" evidence="1">
    <location>
        <begin position="17"/>
        <end position="53"/>
    </location>
</feature>
<sequence length="352" mass="39397">MSERSCEYADIFRNVARSRTSAPSTSSPAGSKAKDAPPSDAANANSSSHPEDPPVNMLHIRLIHHFMTEIRALFSDTVGTSMLLPGVMDACLSSPYVMNEALALSALHMSITRPAERDFYRHHAAQLQTHALTMLNSMDLQLNQETCVPLFLFSGVLNMHILCDALTFRDNDDFEQFLDHLARGFRLCHGIRAITGSSWVMLRESALKPIILDGEAQFESRSKLSHPESAKLLESIEKAKLGPSLTATYRKAIEALQAAVHIHSHENVGDSISKITAWPVLMPPEYIDLLMPRRPEALVVLTHYAVSLHFRRDIWVFGDGGRFLIESINQYLGPGWAEWLEWPMRVLNETGR</sequence>
<evidence type="ECO:0008006" key="4">
    <source>
        <dbReference type="Google" id="ProtNLM"/>
    </source>
</evidence>
<dbReference type="EMBL" id="ML742255">
    <property type="protein sequence ID" value="KAE8146555.1"/>
    <property type="molecule type" value="Genomic_DNA"/>
</dbReference>
<dbReference type="PANTHER" id="PTHR47784:SF4">
    <property type="entry name" value="ZN(II)2CYS6 TRANSCRIPTION FACTOR (EUROFUNG)"/>
    <property type="match status" value="1"/>
</dbReference>
<protein>
    <recommendedName>
        <fullName evidence="4">Fungal-specific transcription factor domain-containing protein</fullName>
    </recommendedName>
</protein>
<dbReference type="PANTHER" id="PTHR47784">
    <property type="entry name" value="STEROL UPTAKE CONTROL PROTEIN 2"/>
    <property type="match status" value="1"/>
</dbReference>
<feature type="compositionally biased region" description="Low complexity" evidence="1">
    <location>
        <begin position="38"/>
        <end position="48"/>
    </location>
</feature>
<evidence type="ECO:0000256" key="1">
    <source>
        <dbReference type="SAM" id="MobiDB-lite"/>
    </source>
</evidence>
<keyword evidence="3" id="KW-1185">Reference proteome</keyword>
<name>A0A5N6TJR2_ASPAV</name>
<dbReference type="GO" id="GO:0001228">
    <property type="term" value="F:DNA-binding transcription activator activity, RNA polymerase II-specific"/>
    <property type="evidence" value="ECO:0007669"/>
    <property type="project" value="TreeGrafter"/>
</dbReference>